<protein>
    <submittedName>
        <fullName evidence="2">Uncharacterized protein</fullName>
    </submittedName>
</protein>
<dbReference type="RefSeq" id="WP_196414006.1">
    <property type="nucleotide sequence ID" value="NZ_JADQTO010000005.1"/>
</dbReference>
<keyword evidence="3" id="KW-1185">Reference proteome</keyword>
<gene>
    <name evidence="2" type="ORF">I4J89_12070</name>
</gene>
<evidence type="ECO:0000313" key="3">
    <source>
        <dbReference type="Proteomes" id="UP000598146"/>
    </source>
</evidence>
<dbReference type="EMBL" id="JADQTO010000005">
    <property type="protein sequence ID" value="MBG0562201.1"/>
    <property type="molecule type" value="Genomic_DNA"/>
</dbReference>
<sequence length="412" mass="43987">MGTSPRPPNPTFSECRRAYRSVRRSPFGRAAVAANRPRSVTGLTRDRAPLPVQIYAAARQGTLIWRSPDSFALLRPPGGAAPRLPELGSTAKILSALDRHWAFVTFLAPPVVGLCLALLIALVSPMAAVITVLISVGWVTLLQVSTVTKIIVDVAILIGKRRLPVAESNASEQVADEFWSVSLCHAETDGEVVALLEAAQQQRRADTLIILRQGLTTEAARTAPRVLAERLGEDAGIYLMAKQDYPTLSVPDPQPRAGISFVATFVCGVGAALAATALFVSETERAACAQECSGRPATYSTALAWLLRNLLLIPGGDAGPATLRARVIGVLFVALGAVTMAVLLTALIRTPLRNEQREIESSIVRRWNGALALSRVRDTVSPPMAVVAFGAVAIQVSHFLHGLPIRREESPG</sequence>
<dbReference type="AlphaFoldDB" id="A0A931FYR7"/>
<proteinExistence type="predicted"/>
<evidence type="ECO:0000256" key="1">
    <source>
        <dbReference type="SAM" id="Phobius"/>
    </source>
</evidence>
<name>A0A931FYR7_9ACTN</name>
<feature type="transmembrane region" description="Helical" evidence="1">
    <location>
        <begin position="129"/>
        <end position="152"/>
    </location>
</feature>
<keyword evidence="1" id="KW-0812">Transmembrane</keyword>
<keyword evidence="1" id="KW-0472">Membrane</keyword>
<feature type="transmembrane region" description="Helical" evidence="1">
    <location>
        <begin position="327"/>
        <end position="348"/>
    </location>
</feature>
<accession>A0A931FYR7</accession>
<comment type="caution">
    <text evidence="2">The sequence shown here is derived from an EMBL/GenBank/DDBJ whole genome shotgun (WGS) entry which is preliminary data.</text>
</comment>
<dbReference type="Proteomes" id="UP000598146">
    <property type="component" value="Unassembled WGS sequence"/>
</dbReference>
<evidence type="ECO:0000313" key="2">
    <source>
        <dbReference type="EMBL" id="MBG0562201.1"/>
    </source>
</evidence>
<feature type="transmembrane region" description="Helical" evidence="1">
    <location>
        <begin position="101"/>
        <end position="123"/>
    </location>
</feature>
<reference evidence="2" key="1">
    <citation type="submission" date="2020-11" db="EMBL/GenBank/DDBJ databases">
        <title>Isolation and identification of active actinomycetes.</title>
        <authorList>
            <person name="Sun X."/>
        </authorList>
    </citation>
    <scope>NUCLEOTIDE SEQUENCE</scope>
    <source>
        <strain evidence="2">NEAU-A11</strain>
    </source>
</reference>
<organism evidence="2 3">
    <name type="scientific">Actinoplanes aureus</name>
    <dbReference type="NCBI Taxonomy" id="2792083"/>
    <lineage>
        <taxon>Bacteria</taxon>
        <taxon>Bacillati</taxon>
        <taxon>Actinomycetota</taxon>
        <taxon>Actinomycetes</taxon>
        <taxon>Micromonosporales</taxon>
        <taxon>Micromonosporaceae</taxon>
        <taxon>Actinoplanes</taxon>
    </lineage>
</organism>
<keyword evidence="1" id="KW-1133">Transmembrane helix</keyword>
<feature type="transmembrane region" description="Helical" evidence="1">
    <location>
        <begin position="259"/>
        <end position="280"/>
    </location>
</feature>